<feature type="active site" description="Proton acceptor" evidence="4 5">
    <location>
        <position position="155"/>
    </location>
</feature>
<name>A0A6I1MKH3_9CLOT</name>
<feature type="binding site" evidence="4">
    <location>
        <position position="86"/>
    </location>
    <ligand>
        <name>spermidine</name>
        <dbReference type="ChEBI" id="CHEBI:57834"/>
    </ligand>
</feature>
<evidence type="ECO:0000256" key="2">
    <source>
        <dbReference type="ARBA" id="ARBA00022679"/>
    </source>
</evidence>
<dbReference type="GO" id="GO:0008295">
    <property type="term" value="P:spermidine biosynthetic process"/>
    <property type="evidence" value="ECO:0007669"/>
    <property type="project" value="UniProtKB-UniRule"/>
</dbReference>
<comment type="catalytic activity">
    <reaction evidence="4">
        <text>S-adenosyl 3-(methylsulfanyl)propylamine + putrescine = S-methyl-5'-thioadenosine + spermidine + H(+)</text>
        <dbReference type="Rhea" id="RHEA:12721"/>
        <dbReference type="ChEBI" id="CHEBI:15378"/>
        <dbReference type="ChEBI" id="CHEBI:17509"/>
        <dbReference type="ChEBI" id="CHEBI:57443"/>
        <dbReference type="ChEBI" id="CHEBI:57834"/>
        <dbReference type="ChEBI" id="CHEBI:326268"/>
        <dbReference type="EC" id="2.5.1.16"/>
    </reaction>
</comment>
<dbReference type="InterPro" id="IPR029063">
    <property type="entry name" value="SAM-dependent_MTases_sf"/>
</dbReference>
<comment type="subunit">
    <text evidence="4">Homodimer or homotetramer.</text>
</comment>
<feature type="binding site" evidence="4">
    <location>
        <position position="106"/>
    </location>
    <ligand>
        <name>S-methyl-5'-thioadenosine</name>
        <dbReference type="ChEBI" id="CHEBI:17509"/>
    </ligand>
</feature>
<feature type="binding site" evidence="4">
    <location>
        <position position="62"/>
    </location>
    <ligand>
        <name>spermidine</name>
        <dbReference type="ChEBI" id="CHEBI:57834"/>
    </ligand>
</feature>
<proteinExistence type="inferred from homology"/>
<feature type="binding site" evidence="4">
    <location>
        <begin position="155"/>
        <end position="158"/>
    </location>
    <ligand>
        <name>spermidine</name>
        <dbReference type="ChEBI" id="CHEBI:57834"/>
    </ligand>
</feature>
<dbReference type="EC" id="2.5.1.16" evidence="4"/>
<dbReference type="HAMAP" id="MF_00198">
    <property type="entry name" value="Spermidine_synth"/>
    <property type="match status" value="1"/>
</dbReference>
<accession>A0A6I1MKH3</accession>
<dbReference type="PANTHER" id="PTHR11558:SF11">
    <property type="entry name" value="SPERMIDINE SYNTHASE"/>
    <property type="match status" value="1"/>
</dbReference>
<dbReference type="NCBIfam" id="TIGR00417">
    <property type="entry name" value="speE"/>
    <property type="match status" value="1"/>
</dbReference>
<dbReference type="Gene3D" id="3.40.50.150">
    <property type="entry name" value="Vaccinia Virus protein VP39"/>
    <property type="match status" value="1"/>
</dbReference>
<dbReference type="Pfam" id="PF17284">
    <property type="entry name" value="Spermine_synt_N"/>
    <property type="match status" value="1"/>
</dbReference>
<gene>
    <name evidence="4 7" type="primary">speE</name>
    <name evidence="7" type="ORF">GBZ86_06855</name>
</gene>
<evidence type="ECO:0000256" key="1">
    <source>
        <dbReference type="ARBA" id="ARBA00007867"/>
    </source>
</evidence>
<sequence>MELWYTENQTENVKFSTRVKNTLFSKKSDFQQIDIIDTEEFGKVLVIDGWTMITEKDEFIYHEMIVHVPLSVNKDIKRVLVIGAGDGGTVRELTRYNTIEEIHMVEIDEMVVRASQEFLPFTANKLTDPRVKLYFQDGLEFVKGKINEYDLIIVDSTDPIGPGEGLFTKEFYTDCYNALTKKGILVNQGESPYYSNNAREMNRSFSKIRDIFPISEAYQYHMPTYASGHWIFGFASKELHPIKDLNKEYWNSLNIKTKYYNCDLHVGSFALPNYVKKLLNK</sequence>
<dbReference type="Proteomes" id="UP000430345">
    <property type="component" value="Unassembled WGS sequence"/>
</dbReference>
<dbReference type="InterPro" id="IPR001045">
    <property type="entry name" value="Spermi_synthase"/>
</dbReference>
<dbReference type="InterPro" id="IPR035246">
    <property type="entry name" value="Spermidine_synt_N"/>
</dbReference>
<comment type="similarity">
    <text evidence="1 4">Belongs to the spermidine/spermine synthase family.</text>
</comment>
<dbReference type="NCBIfam" id="NF002010">
    <property type="entry name" value="PRK00811.1"/>
    <property type="match status" value="1"/>
</dbReference>
<keyword evidence="4" id="KW-0745">Spermidine biosynthesis</keyword>
<dbReference type="Gene3D" id="2.30.140.10">
    <property type="entry name" value="Spermidine synthase, tetramerisation domain"/>
    <property type="match status" value="1"/>
</dbReference>
<dbReference type="Pfam" id="PF01564">
    <property type="entry name" value="Spermine_synth"/>
    <property type="match status" value="1"/>
</dbReference>
<evidence type="ECO:0000313" key="7">
    <source>
        <dbReference type="EMBL" id="MPQ43474.1"/>
    </source>
</evidence>
<dbReference type="AlphaFoldDB" id="A0A6I1MKH3"/>
<keyword evidence="3 4" id="KW-0620">Polyamine biosynthesis</keyword>
<dbReference type="SUPFAM" id="SSF53335">
    <property type="entry name" value="S-adenosyl-L-methionine-dependent methyltransferases"/>
    <property type="match status" value="1"/>
</dbReference>
<evidence type="ECO:0000256" key="5">
    <source>
        <dbReference type="PROSITE-ProRule" id="PRU00354"/>
    </source>
</evidence>
<feature type="binding site" evidence="4">
    <location>
        <begin position="137"/>
        <end position="138"/>
    </location>
    <ligand>
        <name>S-methyl-5'-thioadenosine</name>
        <dbReference type="ChEBI" id="CHEBI:17509"/>
    </ligand>
</feature>
<dbReference type="GO" id="GO:0004766">
    <property type="term" value="F:spermidine synthase activity"/>
    <property type="evidence" value="ECO:0007669"/>
    <property type="project" value="UniProtKB-UniRule"/>
</dbReference>
<comment type="caution">
    <text evidence="7">The sequence shown here is derived from an EMBL/GenBank/DDBJ whole genome shotgun (WGS) entry which is preliminary data.</text>
</comment>
<evidence type="ECO:0000256" key="4">
    <source>
        <dbReference type="HAMAP-Rule" id="MF_00198"/>
    </source>
</evidence>
<dbReference type="PROSITE" id="PS51006">
    <property type="entry name" value="PABS_2"/>
    <property type="match status" value="1"/>
</dbReference>
<feature type="domain" description="PABS" evidence="6">
    <location>
        <begin position="2"/>
        <end position="237"/>
    </location>
</feature>
<evidence type="ECO:0000259" key="6">
    <source>
        <dbReference type="PROSITE" id="PS51006"/>
    </source>
</evidence>
<evidence type="ECO:0000256" key="3">
    <source>
        <dbReference type="ARBA" id="ARBA00023115"/>
    </source>
</evidence>
<dbReference type="OrthoDB" id="9793120at2"/>
<feature type="binding site" evidence="4">
    <location>
        <position position="162"/>
    </location>
    <ligand>
        <name>S-methyl-5'-thioadenosine</name>
        <dbReference type="ChEBI" id="CHEBI:17509"/>
    </ligand>
</feature>
<organism evidence="7 8">
    <name type="scientific">Clostridium tarantellae</name>
    <dbReference type="NCBI Taxonomy" id="39493"/>
    <lineage>
        <taxon>Bacteria</taxon>
        <taxon>Bacillati</taxon>
        <taxon>Bacillota</taxon>
        <taxon>Clostridia</taxon>
        <taxon>Eubacteriales</taxon>
        <taxon>Clostridiaceae</taxon>
        <taxon>Clostridium</taxon>
    </lineage>
</organism>
<dbReference type="CDD" id="cd02440">
    <property type="entry name" value="AdoMet_MTases"/>
    <property type="match status" value="1"/>
</dbReference>
<reference evidence="7 8" key="1">
    <citation type="submission" date="2019-10" db="EMBL/GenBank/DDBJ databases">
        <title>The Genome Sequence of Clostridium tarantellae Isolated from Fish Brain.</title>
        <authorList>
            <person name="Bano L."/>
            <person name="Kiel M."/>
            <person name="Sales G."/>
            <person name="Doxey A.C."/>
            <person name="Mansfield M.J."/>
            <person name="Schiavone M."/>
            <person name="Rossetto O."/>
            <person name="Pirazzini M."/>
            <person name="Dobrindt U."/>
            <person name="Montecucco C."/>
        </authorList>
    </citation>
    <scope>NUCLEOTIDE SEQUENCE [LARGE SCALE GENOMIC DNA]</scope>
    <source>
        <strain evidence="7 8">DSM 3997</strain>
    </source>
</reference>
<dbReference type="GO" id="GO:0005829">
    <property type="term" value="C:cytosol"/>
    <property type="evidence" value="ECO:0007669"/>
    <property type="project" value="TreeGrafter"/>
</dbReference>
<dbReference type="RefSeq" id="WP_152889028.1">
    <property type="nucleotide sequence ID" value="NZ_WHJC01000071.1"/>
</dbReference>
<keyword evidence="8" id="KW-1185">Reference proteome</keyword>
<keyword evidence="2 4" id="KW-0808">Transferase</keyword>
<dbReference type="PANTHER" id="PTHR11558">
    <property type="entry name" value="SPERMIDINE/SPERMINE SYNTHASE"/>
    <property type="match status" value="1"/>
</dbReference>
<dbReference type="EMBL" id="WHJC01000071">
    <property type="protein sequence ID" value="MPQ43474.1"/>
    <property type="molecule type" value="Genomic_DNA"/>
</dbReference>
<dbReference type="InterPro" id="IPR037163">
    <property type="entry name" value="Spermidine_synt_N_sf"/>
</dbReference>
<comment type="function">
    <text evidence="4">Catalyzes the irreversible transfer of a propylamine group from the amino donor S-adenosylmethioninamine (decarboxy-AdoMet) to putrescine (1,4-diaminobutane) to yield spermidine.</text>
</comment>
<dbReference type="UniPathway" id="UPA00248">
    <property type="reaction ID" value="UER00314"/>
</dbReference>
<protein>
    <recommendedName>
        <fullName evidence="4">Polyamine aminopropyltransferase</fullName>
    </recommendedName>
    <alternativeName>
        <fullName evidence="4">Putrescine aminopropyltransferase</fullName>
        <shortName evidence="4">PAPT</shortName>
    </alternativeName>
    <alternativeName>
        <fullName evidence="4">Spermidine synthase</fullName>
        <shortName evidence="4">SPDS</shortName>
        <shortName evidence="4">SPDSY</shortName>
        <ecNumber evidence="4">2.5.1.16</ecNumber>
    </alternativeName>
</protein>
<comment type="pathway">
    <text evidence="4">Amine and polyamine biosynthesis; spermidine biosynthesis; spermidine from putrescine: step 1/1.</text>
</comment>
<feature type="binding site" evidence="4">
    <location>
        <position position="31"/>
    </location>
    <ligand>
        <name>S-methyl-5'-thioadenosine</name>
        <dbReference type="ChEBI" id="CHEBI:17509"/>
    </ligand>
</feature>
<evidence type="ECO:0000313" key="8">
    <source>
        <dbReference type="Proteomes" id="UP000430345"/>
    </source>
</evidence>
<dbReference type="InterPro" id="IPR030374">
    <property type="entry name" value="PABS"/>
</dbReference>